<keyword evidence="1" id="KW-1133">Transmembrane helix</keyword>
<keyword evidence="1" id="KW-0812">Transmembrane</keyword>
<gene>
    <name evidence="2" type="ORF">JL102_23440</name>
</gene>
<evidence type="ECO:0000313" key="3">
    <source>
        <dbReference type="Proteomes" id="UP000659388"/>
    </source>
</evidence>
<name>A0A937K3L2_9BACT</name>
<feature type="non-terminal residue" evidence="2">
    <location>
        <position position="94"/>
    </location>
</feature>
<dbReference type="AlphaFoldDB" id="A0A937K3L2"/>
<keyword evidence="1" id="KW-0472">Membrane</keyword>
<keyword evidence="3" id="KW-1185">Reference proteome</keyword>
<protein>
    <submittedName>
        <fullName evidence="2">Uncharacterized protein</fullName>
    </submittedName>
</protein>
<feature type="transmembrane region" description="Helical" evidence="1">
    <location>
        <begin position="65"/>
        <end position="88"/>
    </location>
</feature>
<proteinExistence type="predicted"/>
<accession>A0A937K3L2</accession>
<evidence type="ECO:0000256" key="1">
    <source>
        <dbReference type="SAM" id="Phobius"/>
    </source>
</evidence>
<comment type="caution">
    <text evidence="2">The sequence shown here is derived from an EMBL/GenBank/DDBJ whole genome shotgun (WGS) entry which is preliminary data.</text>
</comment>
<dbReference type="EMBL" id="JAESIY010000050">
    <property type="protein sequence ID" value="MBL3659112.1"/>
    <property type="molecule type" value="Genomic_DNA"/>
</dbReference>
<sequence length="94" mass="11010">MAKESAKLSINDIFRIEDIRRQQEKLKAEVIDQLDYKKLQVLLDTEIQNHYKDVKQSEIDKERSTIIKIASACIAIFFFTMLGTTLYIRSKKVT</sequence>
<dbReference type="RefSeq" id="WP_202246901.1">
    <property type="nucleotide sequence ID" value="NZ_JAESIY010000050.1"/>
</dbReference>
<evidence type="ECO:0000313" key="2">
    <source>
        <dbReference type="EMBL" id="MBL3659112.1"/>
    </source>
</evidence>
<organism evidence="2 3">
    <name type="scientific">Fulvivirga sediminis</name>
    <dbReference type="NCBI Taxonomy" id="2803949"/>
    <lineage>
        <taxon>Bacteria</taxon>
        <taxon>Pseudomonadati</taxon>
        <taxon>Bacteroidota</taxon>
        <taxon>Cytophagia</taxon>
        <taxon>Cytophagales</taxon>
        <taxon>Fulvivirgaceae</taxon>
        <taxon>Fulvivirga</taxon>
    </lineage>
</organism>
<reference evidence="2" key="1">
    <citation type="submission" date="2021-01" db="EMBL/GenBank/DDBJ databases">
        <title>Fulvivirga kasyanovii gen. nov., sp nov., a novel member of the phylum Bacteroidetes isolated from seawater in a mussel farm.</title>
        <authorList>
            <person name="Zhao L.-H."/>
            <person name="Wang Z.-J."/>
        </authorList>
    </citation>
    <scope>NUCLEOTIDE SEQUENCE</scope>
    <source>
        <strain evidence="2">2943</strain>
    </source>
</reference>
<dbReference type="Proteomes" id="UP000659388">
    <property type="component" value="Unassembled WGS sequence"/>
</dbReference>